<dbReference type="PANTHER" id="PTHR46547">
    <property type="entry name" value="ZINC FINGER PROTEIN GIS"/>
    <property type="match status" value="1"/>
</dbReference>
<evidence type="ECO:0000256" key="1">
    <source>
        <dbReference type="PROSITE-ProRule" id="PRU00042"/>
    </source>
</evidence>
<dbReference type="InterPro" id="IPR036236">
    <property type="entry name" value="Znf_C2H2_sf"/>
</dbReference>
<dbReference type="EMBL" id="JBBWWQ010000018">
    <property type="protein sequence ID" value="KAK8921367.1"/>
    <property type="molecule type" value="Genomic_DNA"/>
</dbReference>
<sequence length="207" mass="22718">MSGIEEMQELMRPVDSFSQLPFNRRGNPPNPQIRLFGFEYPPHSSSNGNTAAAAAAKDSRKKFECQYCLRNFPTSQALGGHQNAHKRERQQAKRAFLDETSHLNRRLGSLYSHNNSGRPPPHYPSWSFSAGTGVTGGGWVPVQGLQRSQTAPRQMTLFPGEDVMATPAGGVAVAGTWSTSSSLASTWPTKWHGRDPKDGVISLDLRL</sequence>
<proteinExistence type="predicted"/>
<dbReference type="PROSITE" id="PS50157">
    <property type="entry name" value="ZINC_FINGER_C2H2_2"/>
    <property type="match status" value="1"/>
</dbReference>
<evidence type="ECO:0000313" key="3">
    <source>
        <dbReference type="EMBL" id="KAK8921367.1"/>
    </source>
</evidence>
<protein>
    <submittedName>
        <fullName evidence="3">Zinc finger protein 6</fullName>
    </submittedName>
</protein>
<dbReference type="PANTHER" id="PTHR46547:SF7">
    <property type="entry name" value="ZINC FINGER PROTEIN GIS"/>
    <property type="match status" value="1"/>
</dbReference>
<comment type="caution">
    <text evidence="3">The sequence shown here is derived from an EMBL/GenBank/DDBJ whole genome shotgun (WGS) entry which is preliminary data.</text>
</comment>
<dbReference type="GO" id="GO:0009739">
    <property type="term" value="P:response to gibberellin"/>
    <property type="evidence" value="ECO:0007669"/>
    <property type="project" value="InterPro"/>
</dbReference>
<dbReference type="GO" id="GO:0010090">
    <property type="term" value="P:trichome morphogenesis"/>
    <property type="evidence" value="ECO:0007669"/>
    <property type="project" value="InterPro"/>
</dbReference>
<organism evidence="3 4">
    <name type="scientific">Platanthera zijinensis</name>
    <dbReference type="NCBI Taxonomy" id="2320716"/>
    <lineage>
        <taxon>Eukaryota</taxon>
        <taxon>Viridiplantae</taxon>
        <taxon>Streptophyta</taxon>
        <taxon>Embryophyta</taxon>
        <taxon>Tracheophyta</taxon>
        <taxon>Spermatophyta</taxon>
        <taxon>Magnoliopsida</taxon>
        <taxon>Liliopsida</taxon>
        <taxon>Asparagales</taxon>
        <taxon>Orchidaceae</taxon>
        <taxon>Orchidoideae</taxon>
        <taxon>Orchideae</taxon>
        <taxon>Orchidinae</taxon>
        <taxon>Platanthera</taxon>
    </lineage>
</organism>
<gene>
    <name evidence="3" type="primary">ZFP6</name>
    <name evidence="3" type="ORF">KSP39_PZI020768</name>
</gene>
<keyword evidence="1" id="KW-0863">Zinc-finger</keyword>
<evidence type="ECO:0000313" key="4">
    <source>
        <dbReference type="Proteomes" id="UP001418222"/>
    </source>
</evidence>
<dbReference type="GO" id="GO:0008270">
    <property type="term" value="F:zinc ion binding"/>
    <property type="evidence" value="ECO:0007669"/>
    <property type="project" value="UniProtKB-KW"/>
</dbReference>
<dbReference type="PROSITE" id="PS00028">
    <property type="entry name" value="ZINC_FINGER_C2H2_1"/>
    <property type="match status" value="1"/>
</dbReference>
<name>A0AAP0FWT6_9ASPA</name>
<dbReference type="InterPro" id="IPR013087">
    <property type="entry name" value="Znf_C2H2_type"/>
</dbReference>
<dbReference type="Pfam" id="PF13912">
    <property type="entry name" value="zf-C2H2_6"/>
    <property type="match status" value="1"/>
</dbReference>
<dbReference type="SUPFAM" id="SSF57667">
    <property type="entry name" value="beta-beta-alpha zinc fingers"/>
    <property type="match status" value="1"/>
</dbReference>
<accession>A0AAP0FWT6</accession>
<dbReference type="Gene3D" id="3.30.160.60">
    <property type="entry name" value="Classic Zinc Finger"/>
    <property type="match status" value="1"/>
</dbReference>
<dbReference type="AlphaFoldDB" id="A0AAP0FWT6"/>
<dbReference type="InterPro" id="IPR044291">
    <property type="entry name" value="GIS/GIS2/ZFP8"/>
</dbReference>
<dbReference type="GO" id="GO:0003700">
    <property type="term" value="F:DNA-binding transcription factor activity"/>
    <property type="evidence" value="ECO:0007669"/>
    <property type="project" value="InterPro"/>
</dbReference>
<evidence type="ECO:0000259" key="2">
    <source>
        <dbReference type="PROSITE" id="PS50157"/>
    </source>
</evidence>
<reference evidence="3 4" key="1">
    <citation type="journal article" date="2022" name="Nat. Plants">
        <title>Genomes of leafy and leafless Platanthera orchids illuminate the evolution of mycoheterotrophy.</title>
        <authorList>
            <person name="Li M.H."/>
            <person name="Liu K.W."/>
            <person name="Li Z."/>
            <person name="Lu H.C."/>
            <person name="Ye Q.L."/>
            <person name="Zhang D."/>
            <person name="Wang J.Y."/>
            <person name="Li Y.F."/>
            <person name="Zhong Z.M."/>
            <person name="Liu X."/>
            <person name="Yu X."/>
            <person name="Liu D.K."/>
            <person name="Tu X.D."/>
            <person name="Liu B."/>
            <person name="Hao Y."/>
            <person name="Liao X.Y."/>
            <person name="Jiang Y.T."/>
            <person name="Sun W.H."/>
            <person name="Chen J."/>
            <person name="Chen Y.Q."/>
            <person name="Ai Y."/>
            <person name="Zhai J.W."/>
            <person name="Wu S.S."/>
            <person name="Zhou Z."/>
            <person name="Hsiao Y.Y."/>
            <person name="Wu W.L."/>
            <person name="Chen Y.Y."/>
            <person name="Lin Y.F."/>
            <person name="Hsu J.L."/>
            <person name="Li C.Y."/>
            <person name="Wang Z.W."/>
            <person name="Zhao X."/>
            <person name="Zhong W.Y."/>
            <person name="Ma X.K."/>
            <person name="Ma L."/>
            <person name="Huang J."/>
            <person name="Chen G.Z."/>
            <person name="Huang M.Z."/>
            <person name="Huang L."/>
            <person name="Peng D.H."/>
            <person name="Luo Y.B."/>
            <person name="Zou S.Q."/>
            <person name="Chen S.P."/>
            <person name="Lan S."/>
            <person name="Tsai W.C."/>
            <person name="Van de Peer Y."/>
            <person name="Liu Z.J."/>
        </authorList>
    </citation>
    <scope>NUCLEOTIDE SEQUENCE [LARGE SCALE GENOMIC DNA]</scope>
    <source>
        <strain evidence="3">Lor287</strain>
    </source>
</reference>
<keyword evidence="4" id="KW-1185">Reference proteome</keyword>
<feature type="domain" description="C2H2-type" evidence="2">
    <location>
        <begin position="63"/>
        <end position="90"/>
    </location>
</feature>
<keyword evidence="1" id="KW-0479">Metal-binding</keyword>
<dbReference type="Proteomes" id="UP001418222">
    <property type="component" value="Unassembled WGS sequence"/>
</dbReference>
<keyword evidence="1" id="KW-0862">Zinc</keyword>